<feature type="transmembrane region" description="Helical" evidence="10">
    <location>
        <begin position="203"/>
        <end position="224"/>
    </location>
</feature>
<dbReference type="PANTHER" id="PTHR12468:SF2">
    <property type="entry name" value="GPI MANNOSYLTRANSFERASE 2"/>
    <property type="match status" value="1"/>
</dbReference>
<keyword evidence="3" id="KW-0337">GPI-anchor biosynthesis</keyword>
<feature type="transmembrane region" description="Helical" evidence="10">
    <location>
        <begin position="150"/>
        <end position="183"/>
    </location>
</feature>
<sequence length="411" mass="44795">MAERSLTDTGASASASGATLARPAVRVAIVYLAARVLTSGFLILASMLSPEGSRFGRGADLATYVLAWDAQWYWLIAVEGYPTDIPRDDNGDVVQNAWAFLPVFPVLARLVGAPFGSWAVGAFLIALVAGYLCCLVLYRMFAERLGGTAATWSVVFVAAGPLALLFQVGYAESLFLLLILLGIRLLERRRYLPLYPVVLAMAYVRPGVLAFALLLGLVGLWRWFSRSREPVSAGEIAHILGVGALATGAGLSWPVIAGAVTGDPTGYLETELSWRRLWVGDAGAFVPFEGWIQAAQFWFGATWRVGEIWGYVALAAIVVGSAALLLFEPHVRRLGVVPRLWAASYLLYLFAVFFPQSSVFRLLFPLAPLFGALAVPRSTAWRLAVLGACLLGQWWWIWNMYGIGSNFWQIP</sequence>
<dbReference type="PANTHER" id="PTHR12468">
    <property type="entry name" value="GPI MANNOSYLTRANSFERASE 2"/>
    <property type="match status" value="1"/>
</dbReference>
<dbReference type="GO" id="GO:0016020">
    <property type="term" value="C:membrane"/>
    <property type="evidence" value="ECO:0007669"/>
    <property type="project" value="GOC"/>
</dbReference>
<feature type="transmembrane region" description="Helical" evidence="10">
    <location>
        <begin position="115"/>
        <end position="138"/>
    </location>
</feature>
<dbReference type="AlphaFoldDB" id="A0AAU0MJF7"/>
<gene>
    <name evidence="11" type="ORF">RYJ27_03560</name>
</gene>
<feature type="transmembrane region" description="Helical" evidence="10">
    <location>
        <begin position="236"/>
        <end position="256"/>
    </location>
</feature>
<keyword evidence="6 10" id="KW-0812">Transmembrane</keyword>
<proteinExistence type="predicted"/>
<dbReference type="Proteomes" id="UP001329313">
    <property type="component" value="Chromosome"/>
</dbReference>
<evidence type="ECO:0000256" key="4">
    <source>
        <dbReference type="ARBA" id="ARBA00022676"/>
    </source>
</evidence>
<reference evidence="11 12" key="1">
    <citation type="submission" date="2023-10" db="EMBL/GenBank/DDBJ databases">
        <title>Y20.</title>
        <authorList>
            <person name="Zhang G."/>
            <person name="Ding Y."/>
        </authorList>
    </citation>
    <scope>NUCLEOTIDE SEQUENCE [LARGE SCALE GENOMIC DNA]</scope>
    <source>
        <strain evidence="11 12">Y20</strain>
    </source>
</reference>
<evidence type="ECO:0000313" key="12">
    <source>
        <dbReference type="Proteomes" id="UP001329313"/>
    </source>
</evidence>
<feature type="transmembrane region" description="Helical" evidence="10">
    <location>
        <begin position="380"/>
        <end position="398"/>
    </location>
</feature>
<keyword evidence="4" id="KW-0328">Glycosyltransferase</keyword>
<evidence type="ECO:0000256" key="8">
    <source>
        <dbReference type="ARBA" id="ARBA00022989"/>
    </source>
</evidence>
<evidence type="ECO:0000256" key="6">
    <source>
        <dbReference type="ARBA" id="ARBA00022692"/>
    </source>
</evidence>
<keyword evidence="12" id="KW-1185">Reference proteome</keyword>
<evidence type="ECO:0000256" key="3">
    <source>
        <dbReference type="ARBA" id="ARBA00022502"/>
    </source>
</evidence>
<dbReference type="GO" id="GO:0004376">
    <property type="term" value="F:GPI mannosyltransferase activity"/>
    <property type="evidence" value="ECO:0007669"/>
    <property type="project" value="InterPro"/>
</dbReference>
<dbReference type="InterPro" id="IPR007315">
    <property type="entry name" value="PIG-V/Gpi18"/>
</dbReference>
<keyword evidence="8 10" id="KW-1133">Transmembrane helix</keyword>
<evidence type="ECO:0000313" key="11">
    <source>
        <dbReference type="EMBL" id="WOQ70299.1"/>
    </source>
</evidence>
<dbReference type="EMBL" id="CP137080">
    <property type="protein sequence ID" value="WOQ70299.1"/>
    <property type="molecule type" value="Genomic_DNA"/>
</dbReference>
<protein>
    <recommendedName>
        <fullName evidence="13">Mannosyltransferase (PIG-V)</fullName>
    </recommendedName>
</protein>
<dbReference type="GO" id="GO:0006506">
    <property type="term" value="P:GPI anchor biosynthetic process"/>
    <property type="evidence" value="ECO:0007669"/>
    <property type="project" value="UniProtKB-KW"/>
</dbReference>
<evidence type="ECO:0000256" key="10">
    <source>
        <dbReference type="SAM" id="Phobius"/>
    </source>
</evidence>
<keyword evidence="9 10" id="KW-0472">Membrane</keyword>
<keyword evidence="7" id="KW-0256">Endoplasmic reticulum</keyword>
<comment type="pathway">
    <text evidence="2">Glycolipid biosynthesis; glycosylphosphatidylinositol-anchor biosynthesis.</text>
</comment>
<dbReference type="GO" id="GO:0000009">
    <property type="term" value="F:alpha-1,6-mannosyltransferase activity"/>
    <property type="evidence" value="ECO:0007669"/>
    <property type="project" value="InterPro"/>
</dbReference>
<feature type="transmembrane region" description="Helical" evidence="10">
    <location>
        <begin position="28"/>
        <end position="48"/>
    </location>
</feature>
<evidence type="ECO:0000256" key="5">
    <source>
        <dbReference type="ARBA" id="ARBA00022679"/>
    </source>
</evidence>
<comment type="subcellular location">
    <subcellularLocation>
        <location evidence="1">Endoplasmic reticulum membrane</location>
        <topology evidence="1">Multi-pass membrane protein</topology>
    </subcellularLocation>
</comment>
<accession>A0AAU0MJF7</accession>
<feature type="transmembrane region" description="Helical" evidence="10">
    <location>
        <begin position="339"/>
        <end position="360"/>
    </location>
</feature>
<evidence type="ECO:0000256" key="7">
    <source>
        <dbReference type="ARBA" id="ARBA00022824"/>
    </source>
</evidence>
<evidence type="ECO:0008006" key="13">
    <source>
        <dbReference type="Google" id="ProtNLM"/>
    </source>
</evidence>
<dbReference type="KEGG" id="mliy:RYJ27_03560"/>
<evidence type="ECO:0000256" key="1">
    <source>
        <dbReference type="ARBA" id="ARBA00004477"/>
    </source>
</evidence>
<dbReference type="GO" id="GO:0031501">
    <property type="term" value="C:mannosyltransferase complex"/>
    <property type="evidence" value="ECO:0007669"/>
    <property type="project" value="TreeGrafter"/>
</dbReference>
<dbReference type="RefSeq" id="WP_330171380.1">
    <property type="nucleotide sequence ID" value="NZ_CP137080.1"/>
</dbReference>
<feature type="transmembrane region" description="Helical" evidence="10">
    <location>
        <begin position="308"/>
        <end position="327"/>
    </location>
</feature>
<evidence type="ECO:0000256" key="9">
    <source>
        <dbReference type="ARBA" id="ARBA00023136"/>
    </source>
</evidence>
<organism evidence="11 12">
    <name type="scientific">Microbacterium limosum</name>
    <dbReference type="NCBI Taxonomy" id="3079935"/>
    <lineage>
        <taxon>Bacteria</taxon>
        <taxon>Bacillati</taxon>
        <taxon>Actinomycetota</taxon>
        <taxon>Actinomycetes</taxon>
        <taxon>Micrococcales</taxon>
        <taxon>Microbacteriaceae</taxon>
        <taxon>Microbacterium</taxon>
    </lineage>
</organism>
<evidence type="ECO:0000256" key="2">
    <source>
        <dbReference type="ARBA" id="ARBA00004687"/>
    </source>
</evidence>
<name>A0AAU0MJF7_9MICO</name>
<keyword evidence="5" id="KW-0808">Transferase</keyword>